<dbReference type="GO" id="GO:0005829">
    <property type="term" value="C:cytosol"/>
    <property type="evidence" value="ECO:0007669"/>
    <property type="project" value="TreeGrafter"/>
</dbReference>
<dbReference type="InterPro" id="IPR000944">
    <property type="entry name" value="Tscrpt_reg_Rrf2"/>
</dbReference>
<dbReference type="InterPro" id="IPR036390">
    <property type="entry name" value="WH_DNA-bd_sf"/>
</dbReference>
<dbReference type="Proteomes" id="UP000233742">
    <property type="component" value="Chromosome"/>
</dbReference>
<dbReference type="PANTHER" id="PTHR33221:SF4">
    <property type="entry name" value="HTH-TYPE TRANSCRIPTIONAL REPRESSOR NSRR"/>
    <property type="match status" value="1"/>
</dbReference>
<dbReference type="EMBL" id="CP025408">
    <property type="protein sequence ID" value="AUH32674.1"/>
    <property type="molecule type" value="Genomic_DNA"/>
</dbReference>
<protein>
    <submittedName>
        <fullName evidence="2">Rrf2 family transcriptional regulator</fullName>
    </submittedName>
</protein>
<dbReference type="GO" id="GO:0003677">
    <property type="term" value="F:DNA binding"/>
    <property type="evidence" value="ECO:0007669"/>
    <property type="project" value="UniProtKB-KW"/>
</dbReference>
<evidence type="ECO:0000313" key="3">
    <source>
        <dbReference type="Proteomes" id="UP000233742"/>
    </source>
</evidence>
<keyword evidence="3" id="KW-1185">Reference proteome</keyword>
<name>A0A2K9ETX9_9RHOB</name>
<sequence length="139" mass="15055">MQMTSLIEFGLQAIMRLASEPETSRPAADIANEFGISRDHLAKGMAPLSRAGLIVTRRGGREDAILAKPANKISSGAIFRALHSEQPLIECFRQDGGRWTLPGRSLLRFPRAAASPAFVATQEESYRAEAAGLRPGVRP</sequence>
<accession>A0A2K9ETX9</accession>
<evidence type="ECO:0000313" key="2">
    <source>
        <dbReference type="EMBL" id="AUH32674.1"/>
    </source>
</evidence>
<dbReference type="PROSITE" id="PS51197">
    <property type="entry name" value="HTH_RRF2_2"/>
    <property type="match status" value="1"/>
</dbReference>
<gene>
    <name evidence="2" type="ORF">CUV01_04105</name>
</gene>
<dbReference type="GO" id="GO:0003700">
    <property type="term" value="F:DNA-binding transcription factor activity"/>
    <property type="evidence" value="ECO:0007669"/>
    <property type="project" value="TreeGrafter"/>
</dbReference>
<dbReference type="SUPFAM" id="SSF46785">
    <property type="entry name" value="Winged helix' DNA-binding domain"/>
    <property type="match status" value="1"/>
</dbReference>
<dbReference type="Gene3D" id="1.10.10.10">
    <property type="entry name" value="Winged helix-like DNA-binding domain superfamily/Winged helix DNA-binding domain"/>
    <property type="match status" value="1"/>
</dbReference>
<organism evidence="2 3">
    <name type="scientific">Paracoccus tegillarcae</name>
    <dbReference type="NCBI Taxonomy" id="1529068"/>
    <lineage>
        <taxon>Bacteria</taxon>
        <taxon>Pseudomonadati</taxon>
        <taxon>Pseudomonadota</taxon>
        <taxon>Alphaproteobacteria</taxon>
        <taxon>Rhodobacterales</taxon>
        <taxon>Paracoccaceae</taxon>
        <taxon>Paracoccus</taxon>
    </lineage>
</organism>
<dbReference type="InterPro" id="IPR036388">
    <property type="entry name" value="WH-like_DNA-bd_sf"/>
</dbReference>
<evidence type="ECO:0000256" key="1">
    <source>
        <dbReference type="ARBA" id="ARBA00023125"/>
    </source>
</evidence>
<dbReference type="PANTHER" id="PTHR33221">
    <property type="entry name" value="WINGED HELIX-TURN-HELIX TRANSCRIPTIONAL REGULATOR, RRF2 FAMILY"/>
    <property type="match status" value="1"/>
</dbReference>
<dbReference type="Pfam" id="PF02082">
    <property type="entry name" value="Rrf2"/>
    <property type="match status" value="1"/>
</dbReference>
<dbReference type="OrthoDB" id="9795923at2"/>
<dbReference type="KEGG" id="paro:CUV01_04105"/>
<keyword evidence="1" id="KW-0238">DNA-binding</keyword>
<proteinExistence type="predicted"/>
<reference evidence="2 3" key="1">
    <citation type="submission" date="2017-12" db="EMBL/GenBank/DDBJ databases">
        <authorList>
            <person name="Hurst M.R.H."/>
        </authorList>
    </citation>
    <scope>NUCLEOTIDE SEQUENCE [LARGE SCALE GENOMIC DNA]</scope>
    <source>
        <strain evidence="2 3">BM15</strain>
    </source>
</reference>
<dbReference type="AlphaFoldDB" id="A0A2K9ETX9"/>